<dbReference type="AlphaFoldDB" id="A0A3D8INH6"/>
<protein>
    <submittedName>
        <fullName evidence="1">Uncharacterized protein</fullName>
    </submittedName>
</protein>
<accession>A0A3D8INH6</accession>
<dbReference type="EMBL" id="NXLT01000006">
    <property type="protein sequence ID" value="RDU66456.1"/>
    <property type="molecule type" value="Genomic_DNA"/>
</dbReference>
<evidence type="ECO:0000313" key="1">
    <source>
        <dbReference type="EMBL" id="RDU66456.1"/>
    </source>
</evidence>
<gene>
    <name evidence="1" type="ORF">CQA54_07080</name>
</gene>
<proteinExistence type="predicted"/>
<keyword evidence="2" id="KW-1185">Reference proteome</keyword>
<reference evidence="1 2" key="1">
    <citation type="submission" date="2018-04" db="EMBL/GenBank/DDBJ databases">
        <title>Novel Campyloabacter and Helicobacter Species and Strains.</title>
        <authorList>
            <person name="Mannion A.J."/>
            <person name="Shen Z."/>
            <person name="Fox J.G."/>
        </authorList>
    </citation>
    <scope>NUCLEOTIDE SEQUENCE [LARGE SCALE GENOMIC DNA]</scope>
    <source>
        <strain evidence="1 2">MIT 12-6600</strain>
    </source>
</reference>
<sequence length="282" mass="33667">MFDNTGKKKRYFLSFFSKNTQKNGVFMLNLSELNDIFVEYSVSEYQFYSLILYTAKKFYDGKKNILFFDYDKGLFAYEKANNTVGYFKPSKRSFLDFQRCLISELKAIRDKKQNTNHIMRRELIEKIGTRCVRGVVREIADNGVYFTMYINNKPIKQFILFVRFKDFFSHDAIKVGHNFWLSIKKVVMRGQSSFYITATRKNSRVIQAEFEDIFSAYARKVLDSDKGKELTENDFRYRIVKVSMQKREIVVYYSNKSLSSFFRFLGKVFYQRINFKLFSRSV</sequence>
<dbReference type="Proteomes" id="UP000256514">
    <property type="component" value="Unassembled WGS sequence"/>
</dbReference>
<name>A0A3D8INH6_9HELI</name>
<comment type="caution">
    <text evidence="1">The sequence shown here is derived from an EMBL/GenBank/DDBJ whole genome shotgun (WGS) entry which is preliminary data.</text>
</comment>
<evidence type="ECO:0000313" key="2">
    <source>
        <dbReference type="Proteomes" id="UP000256514"/>
    </source>
</evidence>
<organism evidence="1 2">
    <name type="scientific">Helicobacter equorum</name>
    <dbReference type="NCBI Taxonomy" id="361872"/>
    <lineage>
        <taxon>Bacteria</taxon>
        <taxon>Pseudomonadati</taxon>
        <taxon>Campylobacterota</taxon>
        <taxon>Epsilonproteobacteria</taxon>
        <taxon>Campylobacterales</taxon>
        <taxon>Helicobacteraceae</taxon>
        <taxon>Helicobacter</taxon>
    </lineage>
</organism>